<evidence type="ECO:0000256" key="1">
    <source>
        <dbReference type="SAM" id="MobiDB-lite"/>
    </source>
</evidence>
<feature type="region of interest" description="Disordered" evidence="1">
    <location>
        <begin position="61"/>
        <end position="97"/>
    </location>
</feature>
<sequence length="284" mass="32021">MAERSDKSLFFPIKWSWHSFTLRQLALILALLFARRSQDRTYHSSISVASPQLHPEHWSIRTSQDTARSQQKHDEHPRNQNRTKSRPNSRHQEKTLKKPETLFPLYQALSKILAIQLHRLTPHLHSQIQHPSHHDLLKVLIIVLHHHIAQRIEASNPDAQRVLLVAPAFAGVEGVEVVEETADGAETVEGGFYAPGDVGDGDWGAGIVALDGSEALDPGFGIFPDVVLMVANQAFMSARVDYHTKRKTKSYLTMIKLGGRFENQRSLIAIDGLVFTSFEWVKPL</sequence>
<name>A0A3N4KVC4_9PEZI</name>
<reference evidence="2 3" key="1">
    <citation type="journal article" date="2018" name="Nat. Ecol. Evol.">
        <title>Pezizomycetes genomes reveal the molecular basis of ectomycorrhizal truffle lifestyle.</title>
        <authorList>
            <person name="Murat C."/>
            <person name="Payen T."/>
            <person name="Noel B."/>
            <person name="Kuo A."/>
            <person name="Morin E."/>
            <person name="Chen J."/>
            <person name="Kohler A."/>
            <person name="Krizsan K."/>
            <person name="Balestrini R."/>
            <person name="Da Silva C."/>
            <person name="Montanini B."/>
            <person name="Hainaut M."/>
            <person name="Levati E."/>
            <person name="Barry K.W."/>
            <person name="Belfiori B."/>
            <person name="Cichocki N."/>
            <person name="Clum A."/>
            <person name="Dockter R.B."/>
            <person name="Fauchery L."/>
            <person name="Guy J."/>
            <person name="Iotti M."/>
            <person name="Le Tacon F."/>
            <person name="Lindquist E.A."/>
            <person name="Lipzen A."/>
            <person name="Malagnac F."/>
            <person name="Mello A."/>
            <person name="Molinier V."/>
            <person name="Miyauchi S."/>
            <person name="Poulain J."/>
            <person name="Riccioni C."/>
            <person name="Rubini A."/>
            <person name="Sitrit Y."/>
            <person name="Splivallo R."/>
            <person name="Traeger S."/>
            <person name="Wang M."/>
            <person name="Zifcakova L."/>
            <person name="Wipf D."/>
            <person name="Zambonelli A."/>
            <person name="Paolocci F."/>
            <person name="Nowrousian M."/>
            <person name="Ottonello S."/>
            <person name="Baldrian P."/>
            <person name="Spatafora J.W."/>
            <person name="Henrissat B."/>
            <person name="Nagy L.G."/>
            <person name="Aury J.M."/>
            <person name="Wincker P."/>
            <person name="Grigoriev I.V."/>
            <person name="Bonfante P."/>
            <person name="Martin F.M."/>
        </authorList>
    </citation>
    <scope>NUCLEOTIDE SEQUENCE [LARGE SCALE GENOMIC DNA]</scope>
    <source>
        <strain evidence="2 3">CCBAS932</strain>
    </source>
</reference>
<keyword evidence="3" id="KW-1185">Reference proteome</keyword>
<proteinExistence type="predicted"/>
<dbReference type="Proteomes" id="UP000277580">
    <property type="component" value="Unassembled WGS sequence"/>
</dbReference>
<dbReference type="AlphaFoldDB" id="A0A3N4KVC4"/>
<dbReference type="EMBL" id="ML119129">
    <property type="protein sequence ID" value="RPB12301.1"/>
    <property type="molecule type" value="Genomic_DNA"/>
</dbReference>
<evidence type="ECO:0000313" key="2">
    <source>
        <dbReference type="EMBL" id="RPB12301.1"/>
    </source>
</evidence>
<organism evidence="2 3">
    <name type="scientific">Morchella conica CCBAS932</name>
    <dbReference type="NCBI Taxonomy" id="1392247"/>
    <lineage>
        <taxon>Eukaryota</taxon>
        <taxon>Fungi</taxon>
        <taxon>Dikarya</taxon>
        <taxon>Ascomycota</taxon>
        <taxon>Pezizomycotina</taxon>
        <taxon>Pezizomycetes</taxon>
        <taxon>Pezizales</taxon>
        <taxon>Morchellaceae</taxon>
        <taxon>Morchella</taxon>
    </lineage>
</organism>
<protein>
    <submittedName>
        <fullName evidence="2">Uncharacterized protein</fullName>
    </submittedName>
</protein>
<evidence type="ECO:0000313" key="3">
    <source>
        <dbReference type="Proteomes" id="UP000277580"/>
    </source>
</evidence>
<feature type="compositionally biased region" description="Basic residues" evidence="1">
    <location>
        <begin position="79"/>
        <end position="89"/>
    </location>
</feature>
<gene>
    <name evidence="2" type="ORF">P167DRAFT_565266</name>
</gene>
<accession>A0A3N4KVC4</accession>
<dbReference type="InParanoid" id="A0A3N4KVC4"/>